<dbReference type="CDD" id="cd02537">
    <property type="entry name" value="GT8_Glycogenin"/>
    <property type="match status" value="1"/>
</dbReference>
<evidence type="ECO:0000313" key="14">
    <source>
        <dbReference type="EMBL" id="GAM33605.1"/>
    </source>
</evidence>
<evidence type="ECO:0000256" key="2">
    <source>
        <dbReference type="ARBA" id="ARBA00004496"/>
    </source>
</evidence>
<dbReference type="Gene3D" id="3.90.550.10">
    <property type="entry name" value="Spore Coat Polysaccharide Biosynthesis Protein SpsA, Chain A"/>
    <property type="match status" value="1"/>
</dbReference>
<dbReference type="Proteomes" id="UP000053095">
    <property type="component" value="Unassembled WGS sequence"/>
</dbReference>
<comment type="cofactor">
    <cofactor evidence="1">
        <name>Mn(2+)</name>
        <dbReference type="ChEBI" id="CHEBI:29035"/>
    </cofactor>
</comment>
<proteinExistence type="inferred from homology"/>
<dbReference type="PANTHER" id="PTHR11183">
    <property type="entry name" value="GLYCOGENIN SUBFAMILY MEMBER"/>
    <property type="match status" value="1"/>
</dbReference>
<evidence type="ECO:0000256" key="9">
    <source>
        <dbReference type="ARBA" id="ARBA00038162"/>
    </source>
</evidence>
<evidence type="ECO:0000256" key="4">
    <source>
        <dbReference type="ARBA" id="ARBA00022679"/>
    </source>
</evidence>
<evidence type="ECO:0000256" key="11">
    <source>
        <dbReference type="ARBA" id="ARBA00050886"/>
    </source>
</evidence>
<comment type="catalytic activity">
    <reaction evidence="11">
        <text>[1,4-alpha-D-glucosyl](n)-L-tyrosyl-[glycogenin] + UDP-alpha-D-glucose = [1,4-alpha-D-glucosyl](n+1)-L-tyrosyl-[glycogenin] + UDP + H(+)</text>
        <dbReference type="Rhea" id="RHEA:56560"/>
        <dbReference type="Rhea" id="RHEA-COMP:14606"/>
        <dbReference type="Rhea" id="RHEA-COMP:14607"/>
        <dbReference type="ChEBI" id="CHEBI:15378"/>
        <dbReference type="ChEBI" id="CHEBI:58223"/>
        <dbReference type="ChEBI" id="CHEBI:58885"/>
        <dbReference type="ChEBI" id="CHEBI:140574"/>
        <dbReference type="EC" id="2.4.1.186"/>
    </reaction>
</comment>
<dbReference type="GO" id="GO:0008466">
    <property type="term" value="F:glycogenin glucosyltransferase activity"/>
    <property type="evidence" value="ECO:0007669"/>
    <property type="project" value="UniProtKB-EC"/>
</dbReference>
<dbReference type="GO" id="GO:0005737">
    <property type="term" value="C:cytoplasm"/>
    <property type="evidence" value="ECO:0007669"/>
    <property type="project" value="UniProtKB-SubCell"/>
</dbReference>
<gene>
    <name evidence="14" type="ORF">TCE0_011f00626</name>
</gene>
<keyword evidence="7" id="KW-0325">Glycoprotein</keyword>
<organism evidence="14 15">
    <name type="scientific">Talaromyces pinophilus</name>
    <name type="common">Penicillium pinophilum</name>
    <dbReference type="NCBI Taxonomy" id="128442"/>
    <lineage>
        <taxon>Eukaryota</taxon>
        <taxon>Fungi</taxon>
        <taxon>Dikarya</taxon>
        <taxon>Ascomycota</taxon>
        <taxon>Pezizomycotina</taxon>
        <taxon>Eurotiomycetes</taxon>
        <taxon>Eurotiomycetidae</taxon>
        <taxon>Eurotiales</taxon>
        <taxon>Trichocomaceae</taxon>
        <taxon>Talaromyces</taxon>
        <taxon>Talaromyces sect. Talaromyces</taxon>
    </lineage>
</organism>
<keyword evidence="8" id="KW-0464">Manganese</keyword>
<keyword evidence="6" id="KW-0320">Glycogen biosynthesis</keyword>
<evidence type="ECO:0000256" key="6">
    <source>
        <dbReference type="ARBA" id="ARBA00023056"/>
    </source>
</evidence>
<sequence length="281" mass="32306">MSHSNSAYCTLLTNDNYLIAALVLAQSLKNTGTTIPLCVLITVAVSEVSIKRLKYFYDEIHVVPSISGVSTANLELIGRPDLHTTLTKLNLWTLSQYERILYLDADTLVLSNLDHLFLLLSHVTFAASPELGFPDCFNSGVMLLKPNLTIFNDLTKLVEEIESFDGGDQGILNLYFSDGTRGHPMQQLLTEKENIGCTIHSWYRLSFTYNMEMHKVYRMYIPAVRRYQHEHKVLHFIGKEKPWHFPNGEVDHVENASAYYLFYGEMVKRWWDVHRQVEGQE</sequence>
<evidence type="ECO:0000256" key="5">
    <source>
        <dbReference type="ARBA" id="ARBA00022723"/>
    </source>
</evidence>
<protein>
    <recommendedName>
        <fullName evidence="10">glycogenin glucosyltransferase</fullName>
        <ecNumber evidence="10">2.4.1.186</ecNumber>
    </recommendedName>
</protein>
<comment type="catalytic activity">
    <reaction evidence="12">
        <text>L-tyrosyl-[glycogenin] + UDP-alpha-D-glucose = alpha-D-glucosyl-L-tyrosyl-[glycogenin] + UDP + H(+)</text>
        <dbReference type="Rhea" id="RHEA:23360"/>
        <dbReference type="Rhea" id="RHEA-COMP:14604"/>
        <dbReference type="Rhea" id="RHEA-COMP:14605"/>
        <dbReference type="ChEBI" id="CHEBI:15378"/>
        <dbReference type="ChEBI" id="CHEBI:46858"/>
        <dbReference type="ChEBI" id="CHEBI:58223"/>
        <dbReference type="ChEBI" id="CHEBI:58885"/>
        <dbReference type="ChEBI" id="CHEBI:140573"/>
        <dbReference type="EC" id="2.4.1.186"/>
    </reaction>
</comment>
<dbReference type="EMBL" id="DF933807">
    <property type="protein sequence ID" value="GAM33605.1"/>
    <property type="molecule type" value="Genomic_DNA"/>
</dbReference>
<comment type="subcellular location">
    <subcellularLocation>
        <location evidence="2">Cytoplasm</location>
    </subcellularLocation>
</comment>
<keyword evidence="4" id="KW-0808">Transferase</keyword>
<accession>A0A0B8N2Q5</accession>
<dbReference type="InterPro" id="IPR002495">
    <property type="entry name" value="Glyco_trans_8"/>
</dbReference>
<evidence type="ECO:0000256" key="7">
    <source>
        <dbReference type="ARBA" id="ARBA00023180"/>
    </source>
</evidence>
<dbReference type="GO" id="GO:0005978">
    <property type="term" value="P:glycogen biosynthetic process"/>
    <property type="evidence" value="ECO:0007669"/>
    <property type="project" value="UniProtKB-KW"/>
</dbReference>
<evidence type="ECO:0000256" key="1">
    <source>
        <dbReference type="ARBA" id="ARBA00001936"/>
    </source>
</evidence>
<keyword evidence="5" id="KW-0479">Metal-binding</keyword>
<keyword evidence="3" id="KW-0963">Cytoplasm</keyword>
<dbReference type="AlphaFoldDB" id="A0A0B8N2Q5"/>
<comment type="similarity">
    <text evidence="9">Belongs to the glycosyltransferase 8 family. Glycogenin subfamily.</text>
</comment>
<dbReference type="FunFam" id="3.90.550.10:FF:000092">
    <property type="entry name" value="Glycogenin 2"/>
    <property type="match status" value="1"/>
</dbReference>
<dbReference type="SUPFAM" id="SSF53448">
    <property type="entry name" value="Nucleotide-diphospho-sugar transferases"/>
    <property type="match status" value="1"/>
</dbReference>
<dbReference type="Pfam" id="PF01501">
    <property type="entry name" value="Glyco_transf_8"/>
    <property type="match status" value="1"/>
</dbReference>
<dbReference type="InterPro" id="IPR029044">
    <property type="entry name" value="Nucleotide-diphossugar_trans"/>
</dbReference>
<evidence type="ECO:0000256" key="10">
    <source>
        <dbReference type="ARBA" id="ARBA00038934"/>
    </source>
</evidence>
<reference evidence="15" key="1">
    <citation type="journal article" date="2015" name="Genome Announc.">
        <title>Draft genome sequence of Talaromyces cellulolyticus strain Y-94, a source of lignocellulosic biomass-degrading enzymes.</title>
        <authorList>
            <person name="Fujii T."/>
            <person name="Koike H."/>
            <person name="Sawayama S."/>
            <person name="Yano S."/>
            <person name="Inoue H."/>
        </authorList>
    </citation>
    <scope>NUCLEOTIDE SEQUENCE [LARGE SCALE GENOMIC DNA]</scope>
    <source>
        <strain evidence="15">Y-94</strain>
    </source>
</reference>
<dbReference type="GO" id="GO:0046872">
    <property type="term" value="F:metal ion binding"/>
    <property type="evidence" value="ECO:0007669"/>
    <property type="project" value="UniProtKB-KW"/>
</dbReference>
<comment type="function">
    <text evidence="13">Self-glucosylating initiator of glycogen synthesis. It catalyzes the formation of a short alpha (1,4)-glucosyl chain covalently attached via a glucose 1-O-tyrosyl linkage to internal tyrosine residues and these chains act as primers for the elongation reaction catalyzed by glycogen synthase.</text>
</comment>
<dbReference type="EC" id="2.4.1.186" evidence="10"/>
<evidence type="ECO:0000256" key="13">
    <source>
        <dbReference type="ARBA" id="ARBA00057883"/>
    </source>
</evidence>
<evidence type="ECO:0000313" key="15">
    <source>
        <dbReference type="Proteomes" id="UP000053095"/>
    </source>
</evidence>
<dbReference type="InterPro" id="IPR050587">
    <property type="entry name" value="GNT1/Glycosyltrans_8"/>
</dbReference>
<evidence type="ECO:0000256" key="8">
    <source>
        <dbReference type="ARBA" id="ARBA00023211"/>
    </source>
</evidence>
<keyword evidence="15" id="KW-1185">Reference proteome</keyword>
<evidence type="ECO:0000256" key="3">
    <source>
        <dbReference type="ARBA" id="ARBA00022490"/>
    </source>
</evidence>
<name>A0A0B8N2Q5_TALPI</name>
<evidence type="ECO:0000256" key="12">
    <source>
        <dbReference type="ARBA" id="ARBA00052293"/>
    </source>
</evidence>